<dbReference type="OrthoDB" id="1348384at2"/>
<gene>
    <name evidence="2" type="ORF">NU09_1860</name>
</gene>
<feature type="chain" id="PRO_5019221220" evidence="1">
    <location>
        <begin position="20"/>
        <end position="143"/>
    </location>
</feature>
<reference evidence="2 3" key="1">
    <citation type="submission" date="2014-12" db="EMBL/GenBank/DDBJ databases">
        <title>Genome sequence of Flavobacterium beibuense RSKm HC5.</title>
        <authorList>
            <person name="Kim J.F."/>
            <person name="Song J.Y."/>
            <person name="Kwak M.-J."/>
            <person name="Lee S.-W."/>
        </authorList>
    </citation>
    <scope>NUCLEOTIDE SEQUENCE [LARGE SCALE GENOMIC DNA]</scope>
    <source>
        <strain evidence="2 3">RSKm HC5</strain>
    </source>
</reference>
<name>A0A444WA39_9FLAO</name>
<sequence>MKKTVFTLLFLLSVAFVQAQSFGASGLSVRGNFSNAKDYQKWFRIGNTNDATMKFEQTEKGIDEAVATIQRMLVENNLDVGRPDVYKSVKVEGTGSDTARLNRLIMSGDARVNLAWFAPDGSTLQLFLDKNSYEVNVMNAFKM</sequence>
<organism evidence="2 3">
    <name type="scientific">Flavobacterium beibuense</name>
    <dbReference type="NCBI Taxonomy" id="657326"/>
    <lineage>
        <taxon>Bacteria</taxon>
        <taxon>Pseudomonadati</taxon>
        <taxon>Bacteroidota</taxon>
        <taxon>Flavobacteriia</taxon>
        <taxon>Flavobacteriales</taxon>
        <taxon>Flavobacteriaceae</taxon>
        <taxon>Flavobacterium</taxon>
    </lineage>
</organism>
<comment type="caution">
    <text evidence="2">The sequence shown here is derived from an EMBL/GenBank/DDBJ whole genome shotgun (WGS) entry which is preliminary data.</text>
</comment>
<feature type="signal peptide" evidence="1">
    <location>
        <begin position="1"/>
        <end position="19"/>
    </location>
</feature>
<evidence type="ECO:0000256" key="1">
    <source>
        <dbReference type="SAM" id="SignalP"/>
    </source>
</evidence>
<dbReference type="Proteomes" id="UP000289775">
    <property type="component" value="Unassembled WGS sequence"/>
</dbReference>
<dbReference type="RefSeq" id="WP_129750995.1">
    <property type="nucleotide sequence ID" value="NZ_JUIW01000006.1"/>
</dbReference>
<dbReference type="EMBL" id="JUIW01000006">
    <property type="protein sequence ID" value="RYJ42761.1"/>
    <property type="molecule type" value="Genomic_DNA"/>
</dbReference>
<proteinExistence type="predicted"/>
<dbReference type="AlphaFoldDB" id="A0A444WA39"/>
<keyword evidence="1" id="KW-0732">Signal</keyword>
<protein>
    <submittedName>
        <fullName evidence="2">Uncharacterized protein</fullName>
    </submittedName>
</protein>
<evidence type="ECO:0000313" key="2">
    <source>
        <dbReference type="EMBL" id="RYJ42761.1"/>
    </source>
</evidence>
<accession>A0A444WA39</accession>
<evidence type="ECO:0000313" key="3">
    <source>
        <dbReference type="Proteomes" id="UP000289775"/>
    </source>
</evidence>
<keyword evidence="3" id="KW-1185">Reference proteome</keyword>